<name>Q38505_9CAUD</name>
<organism evidence="1">
    <name type="scientific">Salasvirus phi29</name>
    <dbReference type="NCBI Taxonomy" id="10756"/>
    <lineage>
        <taxon>Viruses</taxon>
        <taxon>Duplodnaviria</taxon>
        <taxon>Heunggongvirae</taxon>
        <taxon>Uroviricota</taxon>
        <taxon>Caudoviricetes</taxon>
        <taxon>Salasmaviridae</taxon>
        <taxon>Picovirinae</taxon>
        <taxon>Salasvirus</taxon>
    </lineage>
</organism>
<dbReference type="PIR" id="A04286">
    <property type="entry name" value="EABP59"/>
</dbReference>
<protein>
    <submittedName>
        <fullName evidence="1">Left end of bacteriophage phi-29 coding for 15 potential proteins Among these are the terminal protein and the proteins encoded by the genes 1, 2 (sus), 3, and (probably) 4</fullName>
    </submittedName>
</protein>
<sequence>MGSAESCRKCRRTSCHQNNQFQDRLTLNTLLTRTTYQINQNEKDD</sequence>
<reference evidence="1" key="1">
    <citation type="journal article" date="1982" name="Gene">
        <title>Nucleotide sequence of the major early region of bacteriophage phi 29.</title>
        <authorList>
            <person name="Yoshikawa H."/>
            <person name="Ito J."/>
        </authorList>
    </citation>
    <scope>NUCLEOTIDE SEQUENCE</scope>
</reference>
<accession>Q38505</accession>
<dbReference type="EMBL" id="V01155">
    <property type="protein sequence ID" value="CAA24484.1"/>
    <property type="molecule type" value="Genomic_DNA"/>
</dbReference>
<evidence type="ECO:0000313" key="1">
    <source>
        <dbReference type="EMBL" id="CAA24484.1"/>
    </source>
</evidence>
<proteinExistence type="predicted"/>